<dbReference type="Pfam" id="PF13360">
    <property type="entry name" value="PQQ_2"/>
    <property type="match status" value="1"/>
</dbReference>
<name>A0A7S1RKR1_ALECA</name>
<accession>A0A7S1RKR1</accession>
<gene>
    <name evidence="2" type="ORF">ACAT0790_LOCUS45604</name>
</gene>
<proteinExistence type="predicted"/>
<dbReference type="PANTHER" id="PTHR34512:SF30">
    <property type="entry name" value="OUTER MEMBRANE PROTEIN ASSEMBLY FACTOR BAMB"/>
    <property type="match status" value="1"/>
</dbReference>
<dbReference type="SMART" id="SM00564">
    <property type="entry name" value="PQQ"/>
    <property type="match status" value="6"/>
</dbReference>
<evidence type="ECO:0000313" key="2">
    <source>
        <dbReference type="EMBL" id="CAD9168836.1"/>
    </source>
</evidence>
<dbReference type="Gene3D" id="2.130.10.10">
    <property type="entry name" value="YVTN repeat-like/Quinoprotein amine dehydrogenase"/>
    <property type="match status" value="2"/>
</dbReference>
<dbReference type="InterPro" id="IPR015943">
    <property type="entry name" value="WD40/YVTN_repeat-like_dom_sf"/>
</dbReference>
<evidence type="ECO:0000259" key="1">
    <source>
        <dbReference type="Pfam" id="PF13360"/>
    </source>
</evidence>
<sequence>MALLHVAPPCSAAAAVKDEETCPAGSPCAGATGAPAPPPLVDEGPEYPWPTVRGRTKPGLYSISPHKAPKSWEKKLAWSFPGARGNHSTVFNGGALIDDEGSIYTAAVDAVYKLDKNGAIKWVYPCATSTTPAIHGGALYSTRKDGVFFKLDMRFGTELWSTKVSEFIGGDIAGAGVSDGVFVGSSHGSPGGGDSTVTGVNASDGSVLWSYKADSQLWNFQPMFTGEGTFVFQDQIGGVYHLRTSTGEVLWTAGYKGPWAESWSDGVAMIGPNRLVYVAHADCHLPGSFSTRYQQCQATDPGTITAYRLDSGDRVWSQVTPYSPNSQPLVAKLGKNSGYSLVLPIGLPAGVPPSFKVFGWEPLPMWVRKAIWQFSIWLGDNQRYLWGNVPNPSIVQAYDAETGEKQWSWTSPVLLKGHSAGDEELVIDRSGAGAQAICVPNLWASPTIDAEGTIFVAHANGKIYAIRDANGDNAIDPEKEVTEFSTGVAFGHPGPAVAEGMMAIVNCDRVYVFKD</sequence>
<dbReference type="EMBL" id="HBGE01076132">
    <property type="protein sequence ID" value="CAD9168836.1"/>
    <property type="molecule type" value="Transcribed_RNA"/>
</dbReference>
<dbReference type="PANTHER" id="PTHR34512">
    <property type="entry name" value="CELL SURFACE PROTEIN"/>
    <property type="match status" value="1"/>
</dbReference>
<feature type="domain" description="Pyrrolo-quinoline quinone repeat" evidence="1">
    <location>
        <begin position="156"/>
        <end position="326"/>
    </location>
</feature>
<organism evidence="2">
    <name type="scientific">Alexandrium catenella</name>
    <name type="common">Red tide dinoflagellate</name>
    <name type="synonym">Gonyaulax catenella</name>
    <dbReference type="NCBI Taxonomy" id="2925"/>
    <lineage>
        <taxon>Eukaryota</taxon>
        <taxon>Sar</taxon>
        <taxon>Alveolata</taxon>
        <taxon>Dinophyceae</taxon>
        <taxon>Gonyaulacales</taxon>
        <taxon>Pyrocystaceae</taxon>
        <taxon>Alexandrium</taxon>
    </lineage>
</organism>
<dbReference type="AlphaFoldDB" id="A0A7S1RKR1"/>
<dbReference type="InterPro" id="IPR011047">
    <property type="entry name" value="Quinoprotein_ADH-like_sf"/>
</dbReference>
<dbReference type="InterPro" id="IPR018391">
    <property type="entry name" value="PQQ_b-propeller_rpt"/>
</dbReference>
<reference evidence="2" key="1">
    <citation type="submission" date="2021-01" db="EMBL/GenBank/DDBJ databases">
        <authorList>
            <person name="Corre E."/>
            <person name="Pelletier E."/>
            <person name="Niang G."/>
            <person name="Scheremetjew M."/>
            <person name="Finn R."/>
            <person name="Kale V."/>
            <person name="Holt S."/>
            <person name="Cochrane G."/>
            <person name="Meng A."/>
            <person name="Brown T."/>
            <person name="Cohen L."/>
        </authorList>
    </citation>
    <scope>NUCLEOTIDE SEQUENCE</scope>
    <source>
        <strain evidence="2">OF101</strain>
    </source>
</reference>
<dbReference type="InterPro" id="IPR002372">
    <property type="entry name" value="PQQ_rpt_dom"/>
</dbReference>
<dbReference type="SUPFAM" id="SSF50998">
    <property type="entry name" value="Quinoprotein alcohol dehydrogenase-like"/>
    <property type="match status" value="1"/>
</dbReference>
<protein>
    <recommendedName>
        <fullName evidence="1">Pyrrolo-quinoline quinone repeat domain-containing protein</fullName>
    </recommendedName>
</protein>